<keyword evidence="5" id="KW-0067">ATP-binding</keyword>
<dbReference type="SUPFAM" id="SSF52540">
    <property type="entry name" value="P-loop containing nucleoside triphosphate hydrolases"/>
    <property type="match status" value="1"/>
</dbReference>
<dbReference type="GO" id="GO:0003724">
    <property type="term" value="F:RNA helicase activity"/>
    <property type="evidence" value="ECO:0007669"/>
    <property type="project" value="UniProtKB-EC"/>
</dbReference>
<evidence type="ECO:0000256" key="6">
    <source>
        <dbReference type="SAM" id="MobiDB-lite"/>
    </source>
</evidence>
<dbReference type="AlphaFoldDB" id="A0AAD1UI22"/>
<feature type="region of interest" description="Disordered" evidence="6">
    <location>
        <begin position="1"/>
        <end position="44"/>
    </location>
</feature>
<dbReference type="SMART" id="SM00487">
    <property type="entry name" value="DEXDc"/>
    <property type="match status" value="1"/>
</dbReference>
<dbReference type="PANTHER" id="PTHR47958">
    <property type="entry name" value="ATP-DEPENDENT RNA HELICASE DBP3"/>
    <property type="match status" value="1"/>
</dbReference>
<evidence type="ECO:0000256" key="2">
    <source>
        <dbReference type="ARBA" id="ARBA00022741"/>
    </source>
</evidence>
<dbReference type="PROSITE" id="PS51192">
    <property type="entry name" value="HELICASE_ATP_BIND_1"/>
    <property type="match status" value="1"/>
</dbReference>
<keyword evidence="4" id="KW-0347">Helicase</keyword>
<dbReference type="Pfam" id="PF00270">
    <property type="entry name" value="DEAD"/>
    <property type="match status" value="1"/>
</dbReference>
<evidence type="ECO:0000313" key="10">
    <source>
        <dbReference type="Proteomes" id="UP001295684"/>
    </source>
</evidence>
<dbReference type="PROSITE" id="PS51194">
    <property type="entry name" value="HELICASE_CTER"/>
    <property type="match status" value="1"/>
</dbReference>
<dbReference type="SMART" id="SM00490">
    <property type="entry name" value="HELICc"/>
    <property type="match status" value="1"/>
</dbReference>
<proteinExistence type="predicted"/>
<evidence type="ECO:0000259" key="7">
    <source>
        <dbReference type="PROSITE" id="PS51192"/>
    </source>
</evidence>
<dbReference type="EC" id="3.6.4.13" evidence="1"/>
<evidence type="ECO:0000259" key="8">
    <source>
        <dbReference type="PROSITE" id="PS51194"/>
    </source>
</evidence>
<dbReference type="InterPro" id="IPR014001">
    <property type="entry name" value="Helicase_ATP-bd"/>
</dbReference>
<dbReference type="EMBL" id="CAMPGE010010230">
    <property type="protein sequence ID" value="CAI2369077.1"/>
    <property type="molecule type" value="Genomic_DNA"/>
</dbReference>
<feature type="compositionally biased region" description="Basic and acidic residues" evidence="6">
    <location>
        <begin position="1"/>
        <end position="34"/>
    </location>
</feature>
<evidence type="ECO:0000313" key="9">
    <source>
        <dbReference type="EMBL" id="CAI2369077.1"/>
    </source>
</evidence>
<dbReference type="Gene3D" id="3.40.50.300">
    <property type="entry name" value="P-loop containing nucleotide triphosphate hydrolases"/>
    <property type="match status" value="2"/>
</dbReference>
<evidence type="ECO:0000256" key="1">
    <source>
        <dbReference type="ARBA" id="ARBA00012552"/>
    </source>
</evidence>
<dbReference type="GO" id="GO:0016787">
    <property type="term" value="F:hydrolase activity"/>
    <property type="evidence" value="ECO:0007669"/>
    <property type="project" value="UniProtKB-KW"/>
</dbReference>
<organism evidence="9 10">
    <name type="scientific">Euplotes crassus</name>
    <dbReference type="NCBI Taxonomy" id="5936"/>
    <lineage>
        <taxon>Eukaryota</taxon>
        <taxon>Sar</taxon>
        <taxon>Alveolata</taxon>
        <taxon>Ciliophora</taxon>
        <taxon>Intramacronucleata</taxon>
        <taxon>Spirotrichea</taxon>
        <taxon>Hypotrichia</taxon>
        <taxon>Euplotida</taxon>
        <taxon>Euplotidae</taxon>
        <taxon>Moneuplotes</taxon>
    </lineage>
</organism>
<keyword evidence="2" id="KW-0547">Nucleotide-binding</keyword>
<dbReference type="CDD" id="cd18787">
    <property type="entry name" value="SF2_C_DEAD"/>
    <property type="match status" value="1"/>
</dbReference>
<dbReference type="Pfam" id="PF00271">
    <property type="entry name" value="Helicase_C"/>
    <property type="match status" value="1"/>
</dbReference>
<dbReference type="GO" id="GO:0005524">
    <property type="term" value="F:ATP binding"/>
    <property type="evidence" value="ECO:0007669"/>
    <property type="project" value="UniProtKB-KW"/>
</dbReference>
<accession>A0AAD1UI22</accession>
<evidence type="ECO:0000256" key="4">
    <source>
        <dbReference type="ARBA" id="ARBA00022806"/>
    </source>
</evidence>
<dbReference type="InterPro" id="IPR011545">
    <property type="entry name" value="DEAD/DEAH_box_helicase_dom"/>
</dbReference>
<name>A0AAD1UI22_EUPCR</name>
<feature type="domain" description="Helicase C-terminal" evidence="8">
    <location>
        <begin position="288"/>
        <end position="448"/>
    </location>
</feature>
<reference evidence="9" key="1">
    <citation type="submission" date="2023-07" db="EMBL/GenBank/DDBJ databases">
        <authorList>
            <consortium name="AG Swart"/>
            <person name="Singh M."/>
            <person name="Singh A."/>
            <person name="Seah K."/>
            <person name="Emmerich C."/>
        </authorList>
    </citation>
    <scope>NUCLEOTIDE SEQUENCE</scope>
    <source>
        <strain evidence="9">DP1</strain>
    </source>
</reference>
<dbReference type="GO" id="GO:0003676">
    <property type="term" value="F:nucleic acid binding"/>
    <property type="evidence" value="ECO:0007669"/>
    <property type="project" value="InterPro"/>
</dbReference>
<keyword evidence="3" id="KW-0378">Hydrolase</keyword>
<dbReference type="Proteomes" id="UP001295684">
    <property type="component" value="Unassembled WGS sequence"/>
</dbReference>
<dbReference type="InterPro" id="IPR027417">
    <property type="entry name" value="P-loop_NTPase"/>
</dbReference>
<comment type="caution">
    <text evidence="9">The sequence shown here is derived from an EMBL/GenBank/DDBJ whole genome shotgun (WGS) entry which is preliminary data.</text>
</comment>
<gene>
    <name evidence="9" type="ORF">ECRASSUSDP1_LOCUS10374</name>
</gene>
<sequence length="457" mass="52808">MEPAKEEITDKMEKLKVEEEEEKKELPEEKKGEEEVQIGEGIQDWRRNQESAFLSSSTSWDDEKLAIPEKIKQALRDAEVLRPSKIQAYAIPLVTEDPERSIVAQSQNGSGKTFAFSLCSLLRIDENDSNLQVLVLAHTRELVNQIWEQIQILNKYTKYNITQVKKEEKKPTIGQITVMTAGKCKTLMKLKKINFSSIKMIVIDEADHFFGSEEDRAVTTRLIQEIDEKCPKVQKLFFSATYEEHVRDAIRGIIPESSISIKVKSKKLTLKGVKQLYFVAKEVRKFNVVEDLYNEFDNTQMIVFVNTKKFGEMAHAHMTGKGYKSSIITGNVDPEERDRIMAQFRNRELQFIFATNVLSRGIDISDMKLMINLDVPFIKDADGFENADYENYLHRIGRTGRFDTKGVALTIIDGSERRFDKEMDVLKQIQEHYESNIEELKNIEDLPEIYNEHCNND</sequence>
<evidence type="ECO:0000256" key="3">
    <source>
        <dbReference type="ARBA" id="ARBA00022801"/>
    </source>
</evidence>
<dbReference type="InterPro" id="IPR001650">
    <property type="entry name" value="Helicase_C-like"/>
</dbReference>
<keyword evidence="10" id="KW-1185">Reference proteome</keyword>
<evidence type="ECO:0000256" key="5">
    <source>
        <dbReference type="ARBA" id="ARBA00022840"/>
    </source>
</evidence>
<protein>
    <recommendedName>
        <fullName evidence="1">RNA helicase</fullName>
        <ecNumber evidence="1">3.6.4.13</ecNumber>
    </recommendedName>
</protein>
<feature type="domain" description="Helicase ATP-binding" evidence="7">
    <location>
        <begin position="93"/>
        <end position="260"/>
    </location>
</feature>